<feature type="compositionally biased region" description="Basic and acidic residues" evidence="1">
    <location>
        <begin position="1"/>
        <end position="15"/>
    </location>
</feature>
<dbReference type="EMBL" id="MH271318">
    <property type="protein sequence ID" value="AWY06557.1"/>
    <property type="molecule type" value="Genomic_DNA"/>
</dbReference>
<sequence>MTEIRCECGHPESTHPTDPVENVDAMGPWWRYCLGVHGFFVDSDPSPCRCTGFTEPTAEPVFLVPDDELPELPGGEITLTDPEDKAR</sequence>
<dbReference type="Proteomes" id="UP000250672">
    <property type="component" value="Genome"/>
</dbReference>
<protein>
    <submittedName>
        <fullName evidence="2">Uncharacterized protein</fullName>
    </submittedName>
</protein>
<gene>
    <name evidence="2" type="primary">56</name>
    <name evidence="2" type="ORF">PBI_TRINE_56</name>
</gene>
<keyword evidence="3" id="KW-1185">Reference proteome</keyword>
<reference evidence="3" key="1">
    <citation type="submission" date="2018-04" db="EMBL/GenBank/DDBJ databases">
        <authorList>
            <person name="Go L.Y."/>
            <person name="Mitchell J.A."/>
        </authorList>
    </citation>
    <scope>NUCLEOTIDE SEQUENCE [LARGE SCALE GENOMIC DNA]</scope>
</reference>
<feature type="region of interest" description="Disordered" evidence="1">
    <location>
        <begin position="65"/>
        <end position="87"/>
    </location>
</feature>
<name>A0A2Z4Q904_9CAUD</name>
<evidence type="ECO:0000313" key="3">
    <source>
        <dbReference type="Proteomes" id="UP000250672"/>
    </source>
</evidence>
<evidence type="ECO:0000313" key="2">
    <source>
        <dbReference type="EMBL" id="AWY06557.1"/>
    </source>
</evidence>
<dbReference type="RefSeq" id="YP_009803113.1">
    <property type="nucleotide sequence ID" value="NC_047991.1"/>
</dbReference>
<organism evidence="2 3">
    <name type="scientific">Gordonia phage Trine</name>
    <dbReference type="NCBI Taxonomy" id="2201431"/>
    <lineage>
        <taxon>Viruses</taxon>
        <taxon>Duplodnaviria</taxon>
        <taxon>Heunggongvirae</taxon>
        <taxon>Uroviricota</taxon>
        <taxon>Caudoviricetes</taxon>
        <taxon>Trinevirus</taxon>
        <taxon>Trinevirus trine</taxon>
    </lineage>
</organism>
<dbReference type="GeneID" id="54993671"/>
<dbReference type="KEGG" id="vg:54993671"/>
<feature type="region of interest" description="Disordered" evidence="1">
    <location>
        <begin position="1"/>
        <end position="20"/>
    </location>
</feature>
<accession>A0A2Z4Q904</accession>
<evidence type="ECO:0000256" key="1">
    <source>
        <dbReference type="SAM" id="MobiDB-lite"/>
    </source>
</evidence>
<proteinExistence type="predicted"/>